<gene>
    <name evidence="3" type="ORF">SAMN02746062_01212</name>
</gene>
<reference evidence="3 4" key="1">
    <citation type="submission" date="2017-09" db="EMBL/GenBank/DDBJ databases">
        <authorList>
            <person name="Ehlers B."/>
            <person name="Leendertz F.H."/>
        </authorList>
    </citation>
    <scope>NUCLEOTIDE SEQUENCE [LARGE SCALE GENOMIC DNA]</scope>
    <source>
        <strain evidence="3 4">DSM 16848</strain>
    </source>
</reference>
<keyword evidence="4" id="KW-1185">Reference proteome</keyword>
<protein>
    <submittedName>
        <fullName evidence="3">Uncharacterized protein</fullName>
    </submittedName>
</protein>
<accession>A0A286EBP7</accession>
<evidence type="ECO:0000256" key="1">
    <source>
        <dbReference type="SAM" id="Coils"/>
    </source>
</evidence>
<evidence type="ECO:0000256" key="2">
    <source>
        <dbReference type="SAM" id="MobiDB-lite"/>
    </source>
</evidence>
<dbReference type="Proteomes" id="UP000219669">
    <property type="component" value="Unassembled WGS sequence"/>
</dbReference>
<keyword evidence="1" id="KW-0175">Coiled coil</keyword>
<evidence type="ECO:0000313" key="3">
    <source>
        <dbReference type="EMBL" id="SOD68332.1"/>
    </source>
</evidence>
<feature type="coiled-coil region" evidence="1">
    <location>
        <begin position="498"/>
        <end position="525"/>
    </location>
</feature>
<dbReference type="AlphaFoldDB" id="A0A286EBP7"/>
<organism evidence="3 4">
    <name type="scientific">Alysiella filiformis DSM 16848</name>
    <dbReference type="NCBI Taxonomy" id="1120981"/>
    <lineage>
        <taxon>Bacteria</taxon>
        <taxon>Pseudomonadati</taxon>
        <taxon>Pseudomonadota</taxon>
        <taxon>Betaproteobacteria</taxon>
        <taxon>Neisseriales</taxon>
        <taxon>Neisseriaceae</taxon>
        <taxon>Alysiella</taxon>
    </lineage>
</organism>
<dbReference type="EMBL" id="OCNF01000008">
    <property type="protein sequence ID" value="SOD68332.1"/>
    <property type="molecule type" value="Genomic_DNA"/>
</dbReference>
<proteinExistence type="predicted"/>
<feature type="region of interest" description="Disordered" evidence="2">
    <location>
        <begin position="1"/>
        <end position="22"/>
    </location>
</feature>
<sequence length="601" mass="69790">MKNDNQATKQPSNQATKQPSNQSIHDLIDHIPYTLRTQINQIDPRIDVFWQDHLLDLFKAMSAQERQNVAKQILAPKRIAWNAEQKIFEYHHNQADNLEQAIAQVPANAKRMKAFALKLPDHLNALKTMDDVVKIAEFLENLIGQIHKQDVQDSVQLQRAKQRLLTEFIYAAADIIKQKKEFLIPKTVRGLNLPIIKTFINEVYLKHQLLGYWFKTLRNRQLADMPHEVLNQFLRQEQRIRQLEVVRASKYLFSIAPSLEYAVNPFTIRRFLLEERLFGGSVLLNGVALNTAMLANCDDIYIAKFKKQIDLVITIEASVSRAIIDFFAEIEQYHDDVLLPMLFEPFKSVQNIDVAVAERLKQYEKLLTQRILEPMTQAVSKMAKNNDECEYLYVGMRQLFGSIVQSFQDFQTLPAVLGNETATTLFAQLVAYASFLEKRRTEVFVHQSEVDWANHHNRAQEGLNKVRDWVNKQIKPYRDLVKQVAAQQELMEKPVGFIGKMLHTKEKQQEKLDELKKEMRQTAWGVHQNIFHMPKDFKEQMVHLEFDSLLITNEMQRNYAYPAGNNGMTRLPVVLTLPENRTEFDLSAFANELHNRLAAAN</sequence>
<name>A0A286EBP7_9NEIS</name>
<evidence type="ECO:0000313" key="4">
    <source>
        <dbReference type="Proteomes" id="UP000219669"/>
    </source>
</evidence>